<protein>
    <submittedName>
        <fullName evidence="3">Replication protein</fullName>
    </submittedName>
</protein>
<evidence type="ECO:0000256" key="1">
    <source>
        <dbReference type="ARBA" id="ARBA00008909"/>
    </source>
</evidence>
<name>A0A6G2CS83_9FIRM</name>
<dbReference type="AlphaFoldDB" id="A0A6G2CS83"/>
<keyword evidence="2" id="KW-0235">DNA replication</keyword>
<comment type="similarity">
    <text evidence="1">Belongs to the Gram-positive plasmids replication protein type 1 family.</text>
</comment>
<reference evidence="3" key="1">
    <citation type="journal article" date="2019" name="Nat. Med.">
        <title>A library of human gut bacterial isolates paired with longitudinal multiomics data enables mechanistic microbiome research.</title>
        <authorList>
            <person name="Poyet M."/>
            <person name="Groussin M."/>
            <person name="Gibbons S.M."/>
            <person name="Avila-Pacheco J."/>
            <person name="Jiang X."/>
            <person name="Kearney S.M."/>
            <person name="Perrotta A.R."/>
            <person name="Berdy B."/>
            <person name="Zhao S."/>
            <person name="Lieberman T.D."/>
            <person name="Swanson P.K."/>
            <person name="Smith M."/>
            <person name="Roesemann S."/>
            <person name="Alexander J.E."/>
            <person name="Rich S.A."/>
            <person name="Livny J."/>
            <person name="Vlamakis H."/>
            <person name="Clish C."/>
            <person name="Bullock K."/>
            <person name="Deik A."/>
            <person name="Scott J."/>
            <person name="Pierce K.A."/>
            <person name="Xavier R.J."/>
            <person name="Alm E.J."/>
        </authorList>
    </citation>
    <scope>NUCLEOTIDE SEQUENCE</scope>
    <source>
        <strain evidence="3">BIOML-A179</strain>
    </source>
</reference>
<dbReference type="GO" id="GO:0006260">
    <property type="term" value="P:DNA replication"/>
    <property type="evidence" value="ECO:0007669"/>
    <property type="project" value="UniProtKB-KW"/>
</dbReference>
<dbReference type="EMBL" id="WMQV01000059">
    <property type="protein sequence ID" value="MTL95552.1"/>
    <property type="molecule type" value="Genomic_DNA"/>
</dbReference>
<comment type="caution">
    <text evidence="3">The sequence shown here is derived from an EMBL/GenBank/DDBJ whole genome shotgun (WGS) entry which is preliminary data.</text>
</comment>
<dbReference type="RefSeq" id="WP_129821802.1">
    <property type="nucleotide sequence ID" value="NZ_JADOZG010000056.1"/>
</dbReference>
<dbReference type="InterPro" id="IPR000989">
    <property type="entry name" value="Rep"/>
</dbReference>
<evidence type="ECO:0000256" key="2">
    <source>
        <dbReference type="ARBA" id="ARBA00022705"/>
    </source>
</evidence>
<dbReference type="Pfam" id="PF01446">
    <property type="entry name" value="Rep_1"/>
    <property type="match status" value="1"/>
</dbReference>
<gene>
    <name evidence="3" type="ORF">GMA64_13550</name>
</gene>
<dbReference type="GO" id="GO:0003677">
    <property type="term" value="F:DNA binding"/>
    <property type="evidence" value="ECO:0007669"/>
    <property type="project" value="InterPro"/>
</dbReference>
<organism evidence="3">
    <name type="scientific">Turicibacter sanguinis</name>
    <dbReference type="NCBI Taxonomy" id="154288"/>
    <lineage>
        <taxon>Bacteria</taxon>
        <taxon>Bacillati</taxon>
        <taxon>Bacillota</taxon>
        <taxon>Erysipelotrichia</taxon>
        <taxon>Erysipelotrichales</taxon>
        <taxon>Turicibacteraceae</taxon>
        <taxon>Turicibacter</taxon>
    </lineage>
</organism>
<evidence type="ECO:0000313" key="3">
    <source>
        <dbReference type="EMBL" id="MTL95552.1"/>
    </source>
</evidence>
<sequence length="361" mass="43163">MKQLNNQVEKVEFLEDKSSSGKIRDWSGKKKRNLRLSEIYMMIKESYRKIHSEKFNRFLNREERCRMCATVLKYKRDKNGKRTLYEAYFCQLRLCPVCNWRRSLKIFSQVSKIIQAIEEDKEYAYLFLTLTQKNVRAEELDKTLDDMMYGWNKFMKYKKVKDVVKGSYRGLEITYDQNSIITKKMYQEKKEYYQKLTLKVGDKNPNFDMYHPHFHVLIVVNKRYFKNKEYLSQEVWRELWAKAMKLDYLPQVNIKRVKGNTAEAVAEVAKYSAKDSDYVIAKDLDLSMNVVETLDYALQGRRLVSFSGIMKDLHKKLNLDDAEDGDLVHIETDRDEELEGELKLETYAWNVGYMNYVRAEY</sequence>
<proteinExistence type="inferred from homology"/>
<accession>A0A6G2CS83</accession>